<evidence type="ECO:0000313" key="3">
    <source>
        <dbReference type="Proteomes" id="UP001597097"/>
    </source>
</evidence>
<reference evidence="3" key="1">
    <citation type="journal article" date="2019" name="Int. J. Syst. Evol. Microbiol.">
        <title>The Global Catalogue of Microorganisms (GCM) 10K type strain sequencing project: providing services to taxonomists for standard genome sequencing and annotation.</title>
        <authorList>
            <consortium name="The Broad Institute Genomics Platform"/>
            <consortium name="The Broad Institute Genome Sequencing Center for Infectious Disease"/>
            <person name="Wu L."/>
            <person name="Ma J."/>
        </authorList>
    </citation>
    <scope>NUCLEOTIDE SEQUENCE [LARGE SCALE GENOMIC DNA]</scope>
    <source>
        <strain evidence="3">CGMCC 1.15399</strain>
    </source>
</reference>
<name>A0ABW4GG63_9ACTN</name>
<dbReference type="Proteomes" id="UP001597097">
    <property type="component" value="Unassembled WGS sequence"/>
</dbReference>
<keyword evidence="2" id="KW-0067">ATP-binding</keyword>
<dbReference type="PANTHER" id="PTHR42957:SF1">
    <property type="entry name" value="HELICASE MJ1565-RELATED"/>
    <property type="match status" value="1"/>
</dbReference>
<dbReference type="GO" id="GO:0005524">
    <property type="term" value="F:ATP binding"/>
    <property type="evidence" value="ECO:0007669"/>
    <property type="project" value="UniProtKB-KW"/>
</dbReference>
<dbReference type="PANTHER" id="PTHR42957">
    <property type="entry name" value="HELICASE MJ1565-RELATED"/>
    <property type="match status" value="1"/>
</dbReference>
<gene>
    <name evidence="2" type="ORF">ACFSJ0_31140</name>
</gene>
<evidence type="ECO:0000259" key="1">
    <source>
        <dbReference type="Pfam" id="PF01935"/>
    </source>
</evidence>
<protein>
    <submittedName>
        <fullName evidence="2">ATP-binding protein</fullName>
    </submittedName>
</protein>
<sequence length="753" mass="83392">MSAVMLGSGAGAEQSALIELLRESVKVGGIFDFGYREASVLTNDEWLHGAHGVPQHCLLLAYPRGLDSPMQAASVMPEDREIILLRVIRETSLPNQSDLTRLRAEDTDRTITNHYREDGQRDAPADVLTRNLMQQAAFRCRILGTFVEDEKGDLVFGKDVDAVYASAGYIVAKPHGSSLQLVVDHVELPMGERENEQQGDDAANADLPDTDATIVIGKLRYASARRRERIARVQQRTTEVDVRVRPKDFVAHKTAVFGMTRAGKSNTMKVLASAVHLYAHKTGIPVGQLIFDPAGEYAYANRQDGTALSQLGDNIRIYRLGATNADRSRKIRPLSLNFFDEKQLNGCWSLIESFFAGDNRKYIQNFLSCDPTRLPSGTEDRGDQNRLRAVQSMYYAILLHAGLEPPQGWTCELPTNEKTRDLIDLPGSDVIRVNADQLKRASLIIARTAGAASVKNKGNVEAVKMWISDSSIGGHGDPSIDGMVGMLATSGRANGYKELRGIRPYHGSDSRADFAPAIYADLARGRLVIVDLSRGSEQVLQTCAERVINEIISRASQRFRDGKPPRPMQVFLEEAHRLLDRDKFNKAASSNDPYVRLAKEAAKYKIGMIYATQEVSSVDEMILSNTANWVCAYMNNASETKKLANYYDFSDFADQILTADNRGFVRLRTDSSPYTLPVQVAKFDLDMVNNVRKECGLPPTVASTDFAPEAGIEADSYEDCPDPDEMFDQFNANHSLTLTDHSLPASLFDDEAY</sequence>
<evidence type="ECO:0000313" key="2">
    <source>
        <dbReference type="EMBL" id="MFD1541545.1"/>
    </source>
</evidence>
<proteinExistence type="predicted"/>
<organism evidence="2 3">
    <name type="scientific">Nonomuraea guangzhouensis</name>
    <dbReference type="NCBI Taxonomy" id="1291555"/>
    <lineage>
        <taxon>Bacteria</taxon>
        <taxon>Bacillati</taxon>
        <taxon>Actinomycetota</taxon>
        <taxon>Actinomycetes</taxon>
        <taxon>Streptosporangiales</taxon>
        <taxon>Streptosporangiaceae</taxon>
        <taxon>Nonomuraea</taxon>
    </lineage>
</organism>
<dbReference type="InterPro" id="IPR008571">
    <property type="entry name" value="HerA-like"/>
</dbReference>
<feature type="domain" description="Helicase HerA central" evidence="1">
    <location>
        <begin position="237"/>
        <end position="340"/>
    </location>
</feature>
<accession>A0ABW4GG63</accession>
<dbReference type="InterPro" id="IPR002789">
    <property type="entry name" value="HerA_central"/>
</dbReference>
<dbReference type="Pfam" id="PF01935">
    <property type="entry name" value="DUF87"/>
    <property type="match status" value="1"/>
</dbReference>
<dbReference type="RefSeq" id="WP_219534593.1">
    <property type="nucleotide sequence ID" value="NZ_JAHKRM010000022.1"/>
</dbReference>
<keyword evidence="2" id="KW-0547">Nucleotide-binding</keyword>
<keyword evidence="3" id="KW-1185">Reference proteome</keyword>
<dbReference type="EMBL" id="JBHUCM010000029">
    <property type="protein sequence ID" value="MFD1541545.1"/>
    <property type="molecule type" value="Genomic_DNA"/>
</dbReference>
<comment type="caution">
    <text evidence="2">The sequence shown here is derived from an EMBL/GenBank/DDBJ whole genome shotgun (WGS) entry which is preliminary data.</text>
</comment>